<protein>
    <submittedName>
        <fullName evidence="2">Alpha-ketoglutarate-dependent dioxygenase AlkB</fullName>
    </submittedName>
</protein>
<dbReference type="Gene3D" id="2.60.120.590">
    <property type="entry name" value="Alpha-ketoglutarate-dependent dioxygenase AlkB-like"/>
    <property type="match status" value="1"/>
</dbReference>
<comment type="caution">
    <text evidence="2">The sequence shown here is derived from an EMBL/GenBank/DDBJ whole genome shotgun (WGS) entry which is preliminary data.</text>
</comment>
<evidence type="ECO:0000259" key="1">
    <source>
        <dbReference type="PROSITE" id="PS51471"/>
    </source>
</evidence>
<keyword evidence="3" id="KW-1185">Reference proteome</keyword>
<sequence>MPLTLLPLPHAEIWLDEHFLPLEAASMLLHELEQTIRWRQEAIRLYGREVLQPRLTAWHGDSAATYRYSGLQLTPQPWTPALQELRKQVETATGAAFNSVLLNLYRYGQDSMGWHADDEPELGPAPVIASLSLGATRRFRLRPRDAREIPHAPLSLDLPSGSLLVMRGPTQQHWLHAVPKTARPTDARLNLTFRLIVDAAQTPAV</sequence>
<keyword evidence="2" id="KW-0223">Dioxygenase</keyword>
<dbReference type="InterPro" id="IPR027450">
    <property type="entry name" value="AlkB-like"/>
</dbReference>
<evidence type="ECO:0000313" key="3">
    <source>
        <dbReference type="Proteomes" id="UP000622017"/>
    </source>
</evidence>
<dbReference type="Proteomes" id="UP000622017">
    <property type="component" value="Unassembled WGS sequence"/>
</dbReference>
<dbReference type="PANTHER" id="PTHR31573">
    <property type="entry name" value="ALPHA-KETOGLUTARATE-DEPENDENT DIOXYGENASE ALKB HOMOLOG 2"/>
    <property type="match status" value="1"/>
</dbReference>
<dbReference type="RefSeq" id="WP_187321170.1">
    <property type="nucleotide sequence ID" value="NZ_JACSCY010000020.1"/>
</dbReference>
<dbReference type="InterPro" id="IPR032852">
    <property type="entry name" value="ALKBH2"/>
</dbReference>
<dbReference type="InterPro" id="IPR037151">
    <property type="entry name" value="AlkB-like_sf"/>
</dbReference>
<organism evidence="2 3">
    <name type="scientific">Hymenobacter citatus</name>
    <dbReference type="NCBI Taxonomy" id="2763506"/>
    <lineage>
        <taxon>Bacteria</taxon>
        <taxon>Pseudomonadati</taxon>
        <taxon>Bacteroidota</taxon>
        <taxon>Cytophagia</taxon>
        <taxon>Cytophagales</taxon>
        <taxon>Hymenobacteraceae</taxon>
        <taxon>Hymenobacter</taxon>
    </lineage>
</organism>
<reference evidence="2 3" key="1">
    <citation type="submission" date="2020-08" db="EMBL/GenBank/DDBJ databases">
        <title>Hymenobacter sp.</title>
        <authorList>
            <person name="Kim M.K."/>
        </authorList>
    </citation>
    <scope>NUCLEOTIDE SEQUENCE [LARGE SCALE GENOMIC DNA]</scope>
    <source>
        <strain evidence="2 3">BT507</strain>
    </source>
</reference>
<dbReference type="GO" id="GO:0051213">
    <property type="term" value="F:dioxygenase activity"/>
    <property type="evidence" value="ECO:0007669"/>
    <property type="project" value="UniProtKB-KW"/>
</dbReference>
<name>A0ABR7MPD6_9BACT</name>
<dbReference type="PROSITE" id="PS51471">
    <property type="entry name" value="FE2OG_OXY"/>
    <property type="match status" value="1"/>
</dbReference>
<evidence type="ECO:0000313" key="2">
    <source>
        <dbReference type="EMBL" id="MBC6612951.1"/>
    </source>
</evidence>
<gene>
    <name evidence="2" type="ORF">H8B15_18665</name>
</gene>
<dbReference type="SUPFAM" id="SSF51197">
    <property type="entry name" value="Clavaminate synthase-like"/>
    <property type="match status" value="1"/>
</dbReference>
<feature type="domain" description="Fe2OG dioxygenase" evidence="1">
    <location>
        <begin position="96"/>
        <end position="197"/>
    </location>
</feature>
<dbReference type="PANTHER" id="PTHR31573:SF1">
    <property type="entry name" value="DNA OXIDATIVE DEMETHYLASE ALKBH2"/>
    <property type="match status" value="1"/>
</dbReference>
<dbReference type="Pfam" id="PF13532">
    <property type="entry name" value="2OG-FeII_Oxy_2"/>
    <property type="match status" value="1"/>
</dbReference>
<accession>A0ABR7MPD6</accession>
<dbReference type="InterPro" id="IPR005123">
    <property type="entry name" value="Oxoglu/Fe-dep_dioxygenase_dom"/>
</dbReference>
<dbReference type="EMBL" id="JACSCY010000020">
    <property type="protein sequence ID" value="MBC6612951.1"/>
    <property type="molecule type" value="Genomic_DNA"/>
</dbReference>
<keyword evidence="2" id="KW-0560">Oxidoreductase</keyword>
<proteinExistence type="predicted"/>